<keyword evidence="7" id="KW-0067">ATP-binding</keyword>
<keyword evidence="14" id="KW-1185">Reference proteome</keyword>
<organism evidence="13 14">
    <name type="scientific">Thermosporothrix hazakensis</name>
    <dbReference type="NCBI Taxonomy" id="644383"/>
    <lineage>
        <taxon>Bacteria</taxon>
        <taxon>Bacillati</taxon>
        <taxon>Chloroflexota</taxon>
        <taxon>Ktedonobacteria</taxon>
        <taxon>Ktedonobacterales</taxon>
        <taxon>Thermosporotrichaceae</taxon>
        <taxon>Thermosporothrix</taxon>
    </lineage>
</organism>
<evidence type="ECO:0000313" key="14">
    <source>
        <dbReference type="Proteomes" id="UP000248806"/>
    </source>
</evidence>
<dbReference type="GO" id="GO:0004326">
    <property type="term" value="F:tetrahydrofolylpolyglutamate synthase activity"/>
    <property type="evidence" value="ECO:0007669"/>
    <property type="project" value="UniProtKB-EC"/>
</dbReference>
<dbReference type="PANTHER" id="PTHR11136">
    <property type="entry name" value="FOLYLPOLYGLUTAMATE SYNTHASE-RELATED"/>
    <property type="match status" value="1"/>
</dbReference>
<comment type="cofactor">
    <cofactor evidence="1">
        <name>Mg(2+)</name>
        <dbReference type="ChEBI" id="CHEBI:18420"/>
    </cofactor>
</comment>
<dbReference type="Proteomes" id="UP000248806">
    <property type="component" value="Unassembled WGS sequence"/>
</dbReference>
<evidence type="ECO:0000256" key="6">
    <source>
        <dbReference type="ARBA" id="ARBA00022741"/>
    </source>
</evidence>
<dbReference type="PIRSF" id="PIRSF001563">
    <property type="entry name" value="Folylpolyglu_synth"/>
    <property type="match status" value="1"/>
</dbReference>
<dbReference type="SUPFAM" id="SSF53244">
    <property type="entry name" value="MurD-like peptide ligases, peptide-binding domain"/>
    <property type="match status" value="1"/>
</dbReference>
<dbReference type="GO" id="GO:0005737">
    <property type="term" value="C:cytoplasm"/>
    <property type="evidence" value="ECO:0007669"/>
    <property type="project" value="TreeGrafter"/>
</dbReference>
<proteinExistence type="inferred from homology"/>
<dbReference type="Gene3D" id="3.90.190.20">
    <property type="entry name" value="Mur ligase, C-terminal domain"/>
    <property type="match status" value="1"/>
</dbReference>
<dbReference type="EMBL" id="QKUF01000001">
    <property type="protein sequence ID" value="PZW36111.1"/>
    <property type="molecule type" value="Genomic_DNA"/>
</dbReference>
<accession>A0A326UE38</accession>
<dbReference type="InterPro" id="IPR001645">
    <property type="entry name" value="Folylpolyglutamate_synth"/>
</dbReference>
<evidence type="ECO:0000256" key="3">
    <source>
        <dbReference type="ARBA" id="ARBA00013025"/>
    </source>
</evidence>
<evidence type="ECO:0000256" key="10">
    <source>
        <dbReference type="ARBA" id="ARBA00047493"/>
    </source>
</evidence>
<dbReference type="InterPro" id="IPR004101">
    <property type="entry name" value="Mur_ligase_C"/>
</dbReference>
<evidence type="ECO:0000259" key="12">
    <source>
        <dbReference type="Pfam" id="PF08245"/>
    </source>
</evidence>
<reference evidence="13 14" key="1">
    <citation type="submission" date="2018-06" db="EMBL/GenBank/DDBJ databases">
        <title>Genomic Encyclopedia of Archaeal and Bacterial Type Strains, Phase II (KMG-II): from individual species to whole genera.</title>
        <authorList>
            <person name="Goeker M."/>
        </authorList>
    </citation>
    <scope>NUCLEOTIDE SEQUENCE [LARGE SCALE GENOMIC DNA]</scope>
    <source>
        <strain evidence="13 14">ATCC BAA-1881</strain>
    </source>
</reference>
<dbReference type="EC" id="6.3.2.17" evidence="3"/>
<keyword evidence="8" id="KW-0460">Magnesium</keyword>
<comment type="catalytic activity">
    <reaction evidence="10">
        <text>(6S)-5,6,7,8-tetrahydrofolyl-(gamma-L-Glu)(n) + L-glutamate + ATP = (6S)-5,6,7,8-tetrahydrofolyl-(gamma-L-Glu)(n+1) + ADP + phosphate + H(+)</text>
        <dbReference type="Rhea" id="RHEA:10580"/>
        <dbReference type="Rhea" id="RHEA-COMP:14738"/>
        <dbReference type="Rhea" id="RHEA-COMP:14740"/>
        <dbReference type="ChEBI" id="CHEBI:15378"/>
        <dbReference type="ChEBI" id="CHEBI:29985"/>
        <dbReference type="ChEBI" id="CHEBI:30616"/>
        <dbReference type="ChEBI" id="CHEBI:43474"/>
        <dbReference type="ChEBI" id="CHEBI:141005"/>
        <dbReference type="ChEBI" id="CHEBI:456216"/>
        <dbReference type="EC" id="6.3.2.17"/>
    </reaction>
</comment>
<gene>
    <name evidence="13" type="ORF">EI42_00281</name>
</gene>
<dbReference type="GO" id="GO:0008841">
    <property type="term" value="F:dihydrofolate synthase activity"/>
    <property type="evidence" value="ECO:0007669"/>
    <property type="project" value="TreeGrafter"/>
</dbReference>
<evidence type="ECO:0000259" key="11">
    <source>
        <dbReference type="Pfam" id="PF02875"/>
    </source>
</evidence>
<sequence>MELVNYQDALAYIYGFSDYERSGKYTRDRGENLPRIAALLEALGNPHQDYTNTLIAGTKGKGSTAAIIESVLRAAAVRTGLYTQPDLHTFRERMRVNGRLISEDEVASLIPTIQQAVEAVRARQEFGPFITYEIGTALAFLYFSRQQVQHAVVEVGLGGRLDATNITHPLVSVITSISYDHMAVLGDTLEKIATEKAGIIKPDGLVVTSAQAPEALLAIARIAALRQARLIRAGHAEVDPAQAEVESGALPPLHYRYRLQERRGEHQIFTVWTPEHVYSDLELALAGEHQLENATAALATLEQLRQKGIVWDEAALREGLRSVHWPGRIQVVGQHPTIVVDAAHNTDSLQKLLQAIHTSFEPRRLVMVLGTLRDKDQSGMVRALADVDTVVLTAVQNPRATPVAELEALFQEYAPRVKLFRAEPSSAAIDLAVRQAGTDALVCVTGSVYLTGEALRWAAAHGDKRSKGEIEGIDHP</sequence>
<dbReference type="PANTHER" id="PTHR11136:SF0">
    <property type="entry name" value="DIHYDROFOLATE SYNTHETASE-RELATED"/>
    <property type="match status" value="1"/>
</dbReference>
<dbReference type="FunFam" id="3.40.1190.10:FF:000011">
    <property type="entry name" value="Folylpolyglutamate synthase/dihydrofolate synthase"/>
    <property type="match status" value="1"/>
</dbReference>
<dbReference type="Pfam" id="PF08245">
    <property type="entry name" value="Mur_ligase_M"/>
    <property type="match status" value="1"/>
</dbReference>
<evidence type="ECO:0000313" key="13">
    <source>
        <dbReference type="EMBL" id="PZW36111.1"/>
    </source>
</evidence>
<dbReference type="GO" id="GO:0046872">
    <property type="term" value="F:metal ion binding"/>
    <property type="evidence" value="ECO:0007669"/>
    <property type="project" value="UniProtKB-KW"/>
</dbReference>
<evidence type="ECO:0000256" key="4">
    <source>
        <dbReference type="ARBA" id="ARBA00022598"/>
    </source>
</evidence>
<evidence type="ECO:0000256" key="9">
    <source>
        <dbReference type="ARBA" id="ARBA00030592"/>
    </source>
</evidence>
<evidence type="ECO:0000256" key="2">
    <source>
        <dbReference type="ARBA" id="ARBA00008276"/>
    </source>
</evidence>
<dbReference type="GO" id="GO:0005524">
    <property type="term" value="F:ATP binding"/>
    <property type="evidence" value="ECO:0007669"/>
    <property type="project" value="UniProtKB-KW"/>
</dbReference>
<dbReference type="SUPFAM" id="SSF53623">
    <property type="entry name" value="MurD-like peptide ligases, catalytic domain"/>
    <property type="match status" value="1"/>
</dbReference>
<dbReference type="OrthoDB" id="9809356at2"/>
<protein>
    <recommendedName>
        <fullName evidence="3">tetrahydrofolate synthase</fullName>
        <ecNumber evidence="3">6.3.2.17</ecNumber>
    </recommendedName>
    <alternativeName>
        <fullName evidence="9">Tetrahydrofolylpolyglutamate synthase</fullName>
    </alternativeName>
</protein>
<name>A0A326UE38_THEHA</name>
<keyword evidence="6" id="KW-0547">Nucleotide-binding</keyword>
<dbReference type="InterPro" id="IPR036565">
    <property type="entry name" value="Mur-like_cat_sf"/>
</dbReference>
<dbReference type="InterPro" id="IPR013221">
    <property type="entry name" value="Mur_ligase_cen"/>
</dbReference>
<keyword evidence="4" id="KW-0436">Ligase</keyword>
<evidence type="ECO:0000256" key="8">
    <source>
        <dbReference type="ARBA" id="ARBA00022842"/>
    </source>
</evidence>
<feature type="domain" description="Mur ligase C-terminal" evidence="11">
    <location>
        <begin position="327"/>
        <end position="447"/>
    </location>
</feature>
<evidence type="ECO:0000256" key="1">
    <source>
        <dbReference type="ARBA" id="ARBA00001946"/>
    </source>
</evidence>
<evidence type="ECO:0000256" key="5">
    <source>
        <dbReference type="ARBA" id="ARBA00022723"/>
    </source>
</evidence>
<comment type="caution">
    <text evidence="13">The sequence shown here is derived from an EMBL/GenBank/DDBJ whole genome shotgun (WGS) entry which is preliminary data.</text>
</comment>
<evidence type="ECO:0000256" key="7">
    <source>
        <dbReference type="ARBA" id="ARBA00022840"/>
    </source>
</evidence>
<dbReference type="NCBIfam" id="TIGR01499">
    <property type="entry name" value="folC"/>
    <property type="match status" value="1"/>
</dbReference>
<keyword evidence="5" id="KW-0479">Metal-binding</keyword>
<dbReference type="Pfam" id="PF02875">
    <property type="entry name" value="Mur_ligase_C"/>
    <property type="match status" value="1"/>
</dbReference>
<comment type="similarity">
    <text evidence="2">Belongs to the folylpolyglutamate synthase family.</text>
</comment>
<dbReference type="AlphaFoldDB" id="A0A326UE38"/>
<dbReference type="Gene3D" id="3.40.1190.10">
    <property type="entry name" value="Mur-like, catalytic domain"/>
    <property type="match status" value="1"/>
</dbReference>
<dbReference type="InterPro" id="IPR036615">
    <property type="entry name" value="Mur_ligase_C_dom_sf"/>
</dbReference>
<feature type="domain" description="Mur ligase central" evidence="12">
    <location>
        <begin position="55"/>
        <end position="300"/>
    </location>
</feature>